<dbReference type="EMBL" id="GBRH01167084">
    <property type="protein sequence ID" value="JAE30812.1"/>
    <property type="molecule type" value="Transcribed_RNA"/>
</dbReference>
<sequence length="30" mass="3499">MYICHEKRENYLHLTLANSVYSSDFGNPVP</sequence>
<name>A0A0A9H223_ARUDO</name>
<accession>A0A0A9H223</accession>
<reference evidence="1" key="1">
    <citation type="submission" date="2014-09" db="EMBL/GenBank/DDBJ databases">
        <authorList>
            <person name="Magalhaes I.L.F."/>
            <person name="Oliveira U."/>
            <person name="Santos F.R."/>
            <person name="Vidigal T.H.D.A."/>
            <person name="Brescovit A.D."/>
            <person name="Santos A.J."/>
        </authorList>
    </citation>
    <scope>NUCLEOTIDE SEQUENCE</scope>
    <source>
        <tissue evidence="1">Shoot tissue taken approximately 20 cm above the soil surface</tissue>
    </source>
</reference>
<dbReference type="AlphaFoldDB" id="A0A0A9H223"/>
<protein>
    <submittedName>
        <fullName evidence="1">Uncharacterized protein</fullName>
    </submittedName>
</protein>
<evidence type="ECO:0000313" key="1">
    <source>
        <dbReference type="EMBL" id="JAE30812.1"/>
    </source>
</evidence>
<reference evidence="1" key="2">
    <citation type="journal article" date="2015" name="Data Brief">
        <title>Shoot transcriptome of the giant reed, Arundo donax.</title>
        <authorList>
            <person name="Barrero R.A."/>
            <person name="Guerrero F.D."/>
            <person name="Moolhuijzen P."/>
            <person name="Goolsby J.A."/>
            <person name="Tidwell J."/>
            <person name="Bellgard S.E."/>
            <person name="Bellgard M.I."/>
        </authorList>
    </citation>
    <scope>NUCLEOTIDE SEQUENCE</scope>
    <source>
        <tissue evidence="1">Shoot tissue taken approximately 20 cm above the soil surface</tissue>
    </source>
</reference>
<proteinExistence type="predicted"/>
<organism evidence="1">
    <name type="scientific">Arundo donax</name>
    <name type="common">Giant reed</name>
    <name type="synonym">Donax arundinaceus</name>
    <dbReference type="NCBI Taxonomy" id="35708"/>
    <lineage>
        <taxon>Eukaryota</taxon>
        <taxon>Viridiplantae</taxon>
        <taxon>Streptophyta</taxon>
        <taxon>Embryophyta</taxon>
        <taxon>Tracheophyta</taxon>
        <taxon>Spermatophyta</taxon>
        <taxon>Magnoliopsida</taxon>
        <taxon>Liliopsida</taxon>
        <taxon>Poales</taxon>
        <taxon>Poaceae</taxon>
        <taxon>PACMAD clade</taxon>
        <taxon>Arundinoideae</taxon>
        <taxon>Arundineae</taxon>
        <taxon>Arundo</taxon>
    </lineage>
</organism>